<keyword evidence="3" id="KW-0813">Transport</keyword>
<comment type="subcellular location">
    <subcellularLocation>
        <location evidence="2">Periplasm</location>
    </subcellularLocation>
</comment>
<dbReference type="GO" id="GO:0009055">
    <property type="term" value="F:electron transfer activity"/>
    <property type="evidence" value="ECO:0007669"/>
    <property type="project" value="InterPro"/>
</dbReference>
<dbReference type="SUPFAM" id="SSF49503">
    <property type="entry name" value="Cupredoxins"/>
    <property type="match status" value="1"/>
</dbReference>
<dbReference type="GO" id="GO:0005507">
    <property type="term" value="F:copper ion binding"/>
    <property type="evidence" value="ECO:0007669"/>
    <property type="project" value="InterPro"/>
</dbReference>
<evidence type="ECO:0000256" key="7">
    <source>
        <dbReference type="ARBA" id="ARBA00023008"/>
    </source>
</evidence>
<gene>
    <name evidence="9" type="ORF">MNBD_GAMMA17-1469</name>
</gene>
<evidence type="ECO:0000256" key="3">
    <source>
        <dbReference type="ARBA" id="ARBA00022448"/>
    </source>
</evidence>
<dbReference type="EMBL" id="UOFQ01000202">
    <property type="protein sequence ID" value="VAW90513.1"/>
    <property type="molecule type" value="Genomic_DNA"/>
</dbReference>
<dbReference type="Pfam" id="PF00127">
    <property type="entry name" value="Copper-bind"/>
    <property type="match status" value="1"/>
</dbReference>
<evidence type="ECO:0000256" key="4">
    <source>
        <dbReference type="ARBA" id="ARBA00022723"/>
    </source>
</evidence>
<dbReference type="PRINTS" id="PR00155">
    <property type="entry name" value="AMICYANIN"/>
</dbReference>
<dbReference type="NCBIfam" id="TIGR02375">
    <property type="entry name" value="pseudoazurin"/>
    <property type="match status" value="1"/>
</dbReference>
<sequence>MRKIISGLALSSAMMLTVSANAAEHVIKMLDTGEDGNIMVFEPAFVKVNKGDTIKFVSTDIGHNNISRHLPEGAKSWKGEVSQDITVTVDKEGVYLYECDLHKFLGMVGVIQVGEARNLTEAKASAEKLTAGMAMGAERMASYLANIK</sequence>
<dbReference type="GO" id="GO:0042597">
    <property type="term" value="C:periplasmic space"/>
    <property type="evidence" value="ECO:0007669"/>
    <property type="project" value="UniProtKB-SubCell"/>
</dbReference>
<keyword evidence="7" id="KW-0186">Copper</keyword>
<evidence type="ECO:0000256" key="1">
    <source>
        <dbReference type="ARBA" id="ARBA00001935"/>
    </source>
</evidence>
<comment type="cofactor">
    <cofactor evidence="1">
        <name>Cu cation</name>
        <dbReference type="ChEBI" id="CHEBI:23378"/>
    </cofactor>
</comment>
<keyword evidence="6" id="KW-0249">Electron transport</keyword>
<dbReference type="InterPro" id="IPR008972">
    <property type="entry name" value="Cupredoxin"/>
</dbReference>
<dbReference type="AlphaFoldDB" id="A0A3B0ZQZ4"/>
<evidence type="ECO:0000256" key="5">
    <source>
        <dbReference type="ARBA" id="ARBA00022764"/>
    </source>
</evidence>
<name>A0A3B0ZQZ4_9ZZZZ</name>
<evidence type="ECO:0000256" key="6">
    <source>
        <dbReference type="ARBA" id="ARBA00022982"/>
    </source>
</evidence>
<feature type="domain" description="Blue (type 1) copper" evidence="8">
    <location>
        <begin position="31"/>
        <end position="113"/>
    </location>
</feature>
<reference evidence="9" key="1">
    <citation type="submission" date="2018-06" db="EMBL/GenBank/DDBJ databases">
        <authorList>
            <person name="Zhirakovskaya E."/>
        </authorList>
    </citation>
    <scope>NUCLEOTIDE SEQUENCE</scope>
</reference>
<dbReference type="InterPro" id="IPR000923">
    <property type="entry name" value="BlueCu_1"/>
</dbReference>
<dbReference type="InterPro" id="IPR012745">
    <property type="entry name" value="Pseudoazurin"/>
</dbReference>
<keyword evidence="5" id="KW-0574">Periplasm</keyword>
<protein>
    <submittedName>
        <fullName evidence="9">Pseudoazurin</fullName>
    </submittedName>
</protein>
<dbReference type="InterPro" id="IPR002386">
    <property type="entry name" value="Amicyanin/Pseudoazurin"/>
</dbReference>
<evidence type="ECO:0000259" key="8">
    <source>
        <dbReference type="Pfam" id="PF00127"/>
    </source>
</evidence>
<dbReference type="Gene3D" id="2.60.40.420">
    <property type="entry name" value="Cupredoxins - blue copper proteins"/>
    <property type="match status" value="1"/>
</dbReference>
<evidence type="ECO:0000256" key="2">
    <source>
        <dbReference type="ARBA" id="ARBA00004418"/>
    </source>
</evidence>
<keyword evidence="4" id="KW-0479">Metal-binding</keyword>
<accession>A0A3B0ZQZ4</accession>
<organism evidence="9">
    <name type="scientific">hydrothermal vent metagenome</name>
    <dbReference type="NCBI Taxonomy" id="652676"/>
    <lineage>
        <taxon>unclassified sequences</taxon>
        <taxon>metagenomes</taxon>
        <taxon>ecological metagenomes</taxon>
    </lineage>
</organism>
<evidence type="ECO:0000313" key="9">
    <source>
        <dbReference type="EMBL" id="VAW90513.1"/>
    </source>
</evidence>
<proteinExistence type="predicted"/>